<gene>
    <name evidence="11" type="primary">topA</name>
    <name evidence="15" type="ORF">O0S10_09635</name>
</gene>
<evidence type="ECO:0000256" key="11">
    <source>
        <dbReference type="HAMAP-Rule" id="MF_00952"/>
    </source>
</evidence>
<comment type="subunit">
    <text evidence="11">Monomer.</text>
</comment>
<keyword evidence="3" id="KW-0479">Metal-binding</keyword>
<dbReference type="NCBIfam" id="NF011532">
    <property type="entry name" value="PRK14973.1"/>
    <property type="match status" value="1"/>
</dbReference>
<dbReference type="InterPro" id="IPR013825">
    <property type="entry name" value="Topo_IA_cen_sub2"/>
</dbReference>
<evidence type="ECO:0000256" key="3">
    <source>
        <dbReference type="ARBA" id="ARBA00022723"/>
    </source>
</evidence>
<dbReference type="InterPro" id="IPR013498">
    <property type="entry name" value="Topo_IA_Znf"/>
</dbReference>
<feature type="site" description="Interaction with DNA" evidence="11">
    <location>
        <position position="49"/>
    </location>
</feature>
<dbReference type="SMART" id="SM00437">
    <property type="entry name" value="TOP1Ac"/>
    <property type="match status" value="1"/>
</dbReference>
<dbReference type="PANTHER" id="PTHR11390">
    <property type="entry name" value="PROKARYOTIC DNA TOPOISOMERASE"/>
    <property type="match status" value="1"/>
</dbReference>
<dbReference type="InterPro" id="IPR013826">
    <property type="entry name" value="Topo_IA_cen_sub3"/>
</dbReference>
<name>A0ABT4IIB8_9EURY</name>
<dbReference type="Pfam" id="PF01131">
    <property type="entry name" value="Topoisom_bac"/>
    <property type="match status" value="1"/>
</dbReference>
<evidence type="ECO:0000256" key="12">
    <source>
        <dbReference type="SAM" id="MobiDB-lite"/>
    </source>
</evidence>
<dbReference type="PRINTS" id="PR00417">
    <property type="entry name" value="PRTPISMRASEI"/>
</dbReference>
<dbReference type="InterPro" id="IPR003601">
    <property type="entry name" value="Topo_IA_2"/>
</dbReference>
<comment type="function">
    <text evidence="11">Releases the supercoiling and torsional tension of DNA, which is introduced during the DNA replication and transcription, by transiently cleaving and rejoining one strand of the DNA duplex. Introduces a single-strand break via transesterification at a target site in duplex DNA. The scissile phosphodiester is attacked by the catalytic tyrosine of the enzyme, resulting in the formation of a DNA-(5'-phosphotyrosyl)-enzyme intermediate and the expulsion of a 3'-OH DNA strand. The free DNA strand then undergoes passage around the unbroken strand, thus removing DNA supercoils. Finally, in the religation step, the DNA 3'-OH attacks the covalent intermediate to expel the active-site tyrosine and restore the DNA phosphodiester backbone.</text>
</comment>
<evidence type="ECO:0000256" key="1">
    <source>
        <dbReference type="ARBA" id="ARBA00000213"/>
    </source>
</evidence>
<comment type="similarity">
    <text evidence="2 11">Belongs to the type IA topoisomerase family.</text>
</comment>
<dbReference type="Proteomes" id="UP001141422">
    <property type="component" value="Unassembled WGS sequence"/>
</dbReference>
<dbReference type="Gene3D" id="2.70.20.10">
    <property type="entry name" value="Topoisomerase I, domain 3"/>
    <property type="match status" value="1"/>
</dbReference>
<dbReference type="InterPro" id="IPR023406">
    <property type="entry name" value="Topo_IA_AS"/>
</dbReference>
<dbReference type="Pfam" id="PF01751">
    <property type="entry name" value="Toprim"/>
    <property type="match status" value="1"/>
</dbReference>
<comment type="caution">
    <text evidence="15">The sequence shown here is derived from an EMBL/GenBank/DDBJ whole genome shotgun (WGS) entry which is preliminary data.</text>
</comment>
<dbReference type="EMBL" id="JAPTGB010000025">
    <property type="protein sequence ID" value="MCZ0861476.1"/>
    <property type="molecule type" value="Genomic_DNA"/>
</dbReference>
<evidence type="ECO:0000256" key="5">
    <source>
        <dbReference type="ARBA" id="ARBA00022771"/>
    </source>
</evidence>
<keyword evidence="7" id="KW-0460">Magnesium</keyword>
<keyword evidence="6" id="KW-0862">Zinc</keyword>
<dbReference type="PROSITE" id="PS00396">
    <property type="entry name" value="TOPO_IA_1"/>
    <property type="match status" value="1"/>
</dbReference>
<dbReference type="HAMAP" id="MF_00952">
    <property type="entry name" value="Topoisom_1_prok"/>
    <property type="match status" value="1"/>
</dbReference>
<evidence type="ECO:0000259" key="14">
    <source>
        <dbReference type="PROSITE" id="PS52039"/>
    </source>
</evidence>
<dbReference type="CDD" id="cd03362">
    <property type="entry name" value="TOPRIM_TopoIA_TopoIII"/>
    <property type="match status" value="1"/>
</dbReference>
<keyword evidence="8 11" id="KW-0799">Topoisomerase</keyword>
<dbReference type="CDD" id="cd00186">
    <property type="entry name" value="TOP1Ac"/>
    <property type="match status" value="1"/>
</dbReference>
<dbReference type="RefSeq" id="WP_268925666.1">
    <property type="nucleotide sequence ID" value="NZ_JAPTGB010000025.1"/>
</dbReference>
<dbReference type="InterPro" id="IPR003602">
    <property type="entry name" value="Topo_IA_DNA-bd_dom"/>
</dbReference>
<feature type="region of interest" description="Disordered" evidence="12">
    <location>
        <begin position="352"/>
        <end position="371"/>
    </location>
</feature>
<dbReference type="Gene3D" id="3.30.65.10">
    <property type="entry name" value="Bacterial Topoisomerase I, domain 1"/>
    <property type="match status" value="1"/>
</dbReference>
<feature type="domain" description="Toprim" evidence="13">
    <location>
        <begin position="1"/>
        <end position="136"/>
    </location>
</feature>
<feature type="site" description="Interaction with DNA" evidence="11">
    <location>
        <position position="164"/>
    </location>
</feature>
<evidence type="ECO:0000256" key="7">
    <source>
        <dbReference type="ARBA" id="ARBA00022842"/>
    </source>
</evidence>
<evidence type="ECO:0000256" key="4">
    <source>
        <dbReference type="ARBA" id="ARBA00022737"/>
    </source>
</evidence>
<evidence type="ECO:0000256" key="8">
    <source>
        <dbReference type="ARBA" id="ARBA00023029"/>
    </source>
</evidence>
<dbReference type="InterPro" id="IPR006171">
    <property type="entry name" value="TOPRIM_dom"/>
</dbReference>
<dbReference type="InterPro" id="IPR013824">
    <property type="entry name" value="Topo_IA_cen_sub1"/>
</dbReference>
<dbReference type="SUPFAM" id="SSF56712">
    <property type="entry name" value="Prokaryotic type I DNA topoisomerase"/>
    <property type="match status" value="1"/>
</dbReference>
<evidence type="ECO:0000256" key="9">
    <source>
        <dbReference type="ARBA" id="ARBA00023125"/>
    </source>
</evidence>
<feature type="domain" description="Topo IA-type catalytic" evidence="14">
    <location>
        <begin position="154"/>
        <end position="565"/>
    </location>
</feature>
<accession>A0ABT4IIB8</accession>
<feature type="site" description="Interaction with DNA" evidence="11">
    <location>
        <position position="168"/>
    </location>
</feature>
<reference evidence="15" key="1">
    <citation type="submission" date="2022-12" db="EMBL/GenBank/DDBJ databases">
        <title>Isolation and characterisation of novel Methanocorpusculum spp. from native Australian herbivores indicates the genus is ancestrally host-associated.</title>
        <authorList>
            <person name="Volmer J.G."/>
            <person name="Soo R.M."/>
            <person name="Evans P.N."/>
            <person name="Hoedt E.C."/>
            <person name="Astorga Alsina A.L."/>
            <person name="Woodcroft B.J."/>
            <person name="Tyson G.W."/>
            <person name="Hugenholtz P."/>
            <person name="Morrison M."/>
        </authorList>
    </citation>
    <scope>NUCLEOTIDE SEQUENCE</scope>
    <source>
        <strain evidence="15">MG</strain>
    </source>
</reference>
<evidence type="ECO:0000313" key="15">
    <source>
        <dbReference type="EMBL" id="MCZ0861476.1"/>
    </source>
</evidence>
<evidence type="ECO:0000259" key="13">
    <source>
        <dbReference type="PROSITE" id="PS50880"/>
    </source>
</evidence>
<keyword evidence="4" id="KW-0677">Repeat</keyword>
<dbReference type="InterPro" id="IPR000380">
    <property type="entry name" value="Topo_IA"/>
</dbReference>
<dbReference type="PROSITE" id="PS50880">
    <property type="entry name" value="TOPRIM"/>
    <property type="match status" value="1"/>
</dbReference>
<dbReference type="NCBIfam" id="NF005555">
    <property type="entry name" value="PRK07220.1"/>
    <property type="match status" value="1"/>
</dbReference>
<dbReference type="Gene3D" id="3.40.50.140">
    <property type="match status" value="1"/>
</dbReference>
<evidence type="ECO:0000256" key="10">
    <source>
        <dbReference type="ARBA" id="ARBA00023235"/>
    </source>
</evidence>
<dbReference type="InterPro" id="IPR028612">
    <property type="entry name" value="Topoisom_1_IA"/>
</dbReference>
<dbReference type="PANTHER" id="PTHR11390:SF26">
    <property type="entry name" value="DNA TOPOISOMERASE 1"/>
    <property type="match status" value="1"/>
</dbReference>
<evidence type="ECO:0000256" key="2">
    <source>
        <dbReference type="ARBA" id="ARBA00009446"/>
    </source>
</evidence>
<proteinExistence type="inferred from homology"/>
<dbReference type="PROSITE" id="PS52039">
    <property type="entry name" value="TOPO_IA_2"/>
    <property type="match status" value="1"/>
</dbReference>
<keyword evidence="10 11" id="KW-0413">Isomerase</keyword>
<keyword evidence="5" id="KW-0863">Zinc-finger</keyword>
<keyword evidence="16" id="KW-1185">Reference proteome</keyword>
<dbReference type="SMART" id="SM00493">
    <property type="entry name" value="TOPRIM"/>
    <property type="match status" value="1"/>
</dbReference>
<comment type="caution">
    <text evidence="11">Lacks conserved residue(s) required for the propagation of feature annotation.</text>
</comment>
<dbReference type="Pfam" id="PF01396">
    <property type="entry name" value="Zn_ribbon_Top1"/>
    <property type="match status" value="1"/>
</dbReference>
<dbReference type="InterPro" id="IPR034144">
    <property type="entry name" value="TOPRIM_TopoIII"/>
</dbReference>
<evidence type="ECO:0000256" key="6">
    <source>
        <dbReference type="ARBA" id="ARBA00022833"/>
    </source>
</evidence>
<feature type="region of interest" description="Interaction with DNA" evidence="11">
    <location>
        <begin position="192"/>
        <end position="197"/>
    </location>
</feature>
<feature type="active site" description="O-(5'-phospho-DNA)-tyrosine intermediate" evidence="11">
    <location>
        <position position="311"/>
    </location>
</feature>
<dbReference type="Gene3D" id="1.10.290.10">
    <property type="entry name" value="Topoisomerase I, domain 4"/>
    <property type="match status" value="1"/>
</dbReference>
<evidence type="ECO:0000313" key="16">
    <source>
        <dbReference type="Proteomes" id="UP001141422"/>
    </source>
</evidence>
<keyword evidence="9 11" id="KW-0238">DNA-binding</keyword>
<dbReference type="Gene3D" id="1.10.460.10">
    <property type="entry name" value="Topoisomerase I, domain 2"/>
    <property type="match status" value="1"/>
</dbReference>
<dbReference type="InterPro" id="IPR013497">
    <property type="entry name" value="Topo_IA_cen"/>
</dbReference>
<dbReference type="EC" id="5.6.2.1" evidence="11"/>
<feature type="site" description="Interaction with DNA" evidence="11">
    <location>
        <position position="313"/>
    </location>
</feature>
<protein>
    <recommendedName>
        <fullName evidence="11">DNA topoisomerase 1</fullName>
        <ecNumber evidence="11">5.6.2.1</ecNumber>
    </recommendedName>
    <alternativeName>
        <fullName evidence="11">DNA topoisomerase I</fullName>
    </alternativeName>
</protein>
<comment type="catalytic activity">
    <reaction evidence="1 11">
        <text>ATP-independent breakage of single-stranded DNA, followed by passage and rejoining.</text>
        <dbReference type="EC" id="5.6.2.1"/>
    </reaction>
</comment>
<sequence length="936" mass="102589">MHLIIAEKNIVAERIAAFLAGKQKVHTKRDGAATEYTFGDTVVMGLRGHVVELDFTKGYSNWRSEEHPPRSLINAGIEKHPTEKKIVALMQKHARKADRVTIATDYDTEGELIGMEAYELVRAVNQKVTVDRARFSAITKDEITKAIAEAQEIDFNLAAAGETRQVIDLVWGASLTRFLSIAAHRGSDSILSVGRVQSPTLAMIVDREKEIEKFVPEKYWMLTLTAKIAGEEVTARHVHGRFTVKTEADTAFAGTRDPVTVKEVITGKKTDKAPTPLDTTALIVGAGRLGLSAASAMNKAEDLYMRGFISYPRTDNTAYPKSLNLRQHLKMFAGGEFERDANHVLANMRAAPTRGKKETTDHPPIYPTSKGTRAEIGDDVTWKLYEFIVRRFFATLSPDAEWKTLKVNLTADTEPYTITGGRLVVPGWRAVYPYSKAEEAILPEFAVGDRLTLTDKNCEEKETQPPARYSQSRLIQRMEELGLGTKSTRHEVISKLIGRKYIEGNPMKPTIVGRAVTESLEKFADTITAPTMTKTLEESMENIAAGTKTMDAVLTESKTMLSSIFDDLEENKEAIGQDLMDRTREEQTVGQCPVCGAPLRIRRAGNSQFIGCSGYPKCTFNTSLPPATWGNAVRMNEICPIHQLNHVQLLRKGAPAWKIGCPLCSHIKTNAEAFKMLPGMTDAGIEKLNSVHIYAISELAGISPDDLMIRLNISRPEADKMIRDAETVLGLLRKRTELKKFISSHVAPRRGRGHSKVSAAFISKGIVDIAGLAGAKKSDVMEAGLSEAEADTLLTEAARVIHIAEMKQYGIPTITLKKYVAAGYEDPAAFVAAHPAGLSLATGASVTTICKHQKMVAEQIGTEPPKSLSKAAFDTGIASLTPLEIEPEHLTALAFAGVYSCALLKGTAVQTLARQTGITKEQLTEYKNKAKKVCGK</sequence>
<dbReference type="InterPro" id="IPR023405">
    <property type="entry name" value="Topo_IA_core_domain"/>
</dbReference>
<organism evidence="15 16">
    <name type="scientific">Methanocorpusculum petauri</name>
    <dbReference type="NCBI Taxonomy" id="3002863"/>
    <lineage>
        <taxon>Archaea</taxon>
        <taxon>Methanobacteriati</taxon>
        <taxon>Methanobacteriota</taxon>
        <taxon>Stenosarchaea group</taxon>
        <taxon>Methanomicrobia</taxon>
        <taxon>Methanomicrobiales</taxon>
        <taxon>Methanocorpusculaceae</taxon>
        <taxon>Methanocorpusculum</taxon>
    </lineage>
</organism>
<feature type="site" description="Interaction with DNA" evidence="11">
    <location>
        <position position="499"/>
    </location>
</feature>
<dbReference type="SMART" id="SM00436">
    <property type="entry name" value="TOP1Bc"/>
    <property type="match status" value="1"/>
</dbReference>